<proteinExistence type="predicted"/>
<comment type="caution">
    <text evidence="1">The sequence shown here is derived from an EMBL/GenBank/DDBJ whole genome shotgun (WGS) entry which is preliminary data.</text>
</comment>
<gene>
    <name evidence="1" type="ORF">LCGC14_1093490</name>
</gene>
<dbReference type="AlphaFoldDB" id="A0A0F9PUT7"/>
<reference evidence="1" key="1">
    <citation type="journal article" date="2015" name="Nature">
        <title>Complex archaea that bridge the gap between prokaryotes and eukaryotes.</title>
        <authorList>
            <person name="Spang A."/>
            <person name="Saw J.H."/>
            <person name="Jorgensen S.L."/>
            <person name="Zaremba-Niedzwiedzka K."/>
            <person name="Martijn J."/>
            <person name="Lind A.E."/>
            <person name="van Eijk R."/>
            <person name="Schleper C."/>
            <person name="Guy L."/>
            <person name="Ettema T.J."/>
        </authorList>
    </citation>
    <scope>NUCLEOTIDE SEQUENCE</scope>
</reference>
<accession>A0A0F9PUT7</accession>
<evidence type="ECO:0000313" key="1">
    <source>
        <dbReference type="EMBL" id="KKN04826.1"/>
    </source>
</evidence>
<protein>
    <submittedName>
        <fullName evidence="1">Uncharacterized protein</fullName>
    </submittedName>
</protein>
<organism evidence="1">
    <name type="scientific">marine sediment metagenome</name>
    <dbReference type="NCBI Taxonomy" id="412755"/>
    <lineage>
        <taxon>unclassified sequences</taxon>
        <taxon>metagenomes</taxon>
        <taxon>ecological metagenomes</taxon>
    </lineage>
</organism>
<sequence length="133" mass="15595">MTQECEYWEEGHKVMNCRICKVPNQDYCKDRFGQLNKTDGTPICPRCGEVYIKSALSRLDNETKICSNCGNWEAMMDYRFLFEVHSEAKINDGMNVLGTLIGKKDKIMNHEFKYFEKLNKILTVRLEKLHMSN</sequence>
<dbReference type="EMBL" id="LAZR01004873">
    <property type="protein sequence ID" value="KKN04826.1"/>
    <property type="molecule type" value="Genomic_DNA"/>
</dbReference>
<name>A0A0F9PUT7_9ZZZZ</name>